<evidence type="ECO:0000256" key="1">
    <source>
        <dbReference type="ARBA" id="ARBA00004123"/>
    </source>
</evidence>
<feature type="compositionally biased region" description="Polar residues" evidence="10">
    <location>
        <begin position="145"/>
        <end position="154"/>
    </location>
</feature>
<dbReference type="GO" id="GO:0000981">
    <property type="term" value="F:DNA-binding transcription factor activity, RNA polymerase II-specific"/>
    <property type="evidence" value="ECO:0007669"/>
    <property type="project" value="TreeGrafter"/>
</dbReference>
<evidence type="ECO:0000256" key="3">
    <source>
        <dbReference type="ARBA" id="ARBA00022737"/>
    </source>
</evidence>
<dbReference type="SUPFAM" id="SSF57667">
    <property type="entry name" value="beta-beta-alpha zinc fingers"/>
    <property type="match status" value="2"/>
</dbReference>
<proteinExistence type="predicted"/>
<dbReference type="AlphaFoldDB" id="A0AAV4FW27"/>
<evidence type="ECO:0000256" key="8">
    <source>
        <dbReference type="ARBA" id="ARBA00023242"/>
    </source>
</evidence>
<dbReference type="FunFam" id="3.30.160.60:FF:000446">
    <property type="entry name" value="Zinc finger protein"/>
    <property type="match status" value="1"/>
</dbReference>
<sequence>MSSVMLRPIPIHLQQTLAPHPPPPVVLEGLHFHPYPLGSLLPLRTSSLITPNSGSGAACLNTSADESRSRPCQPVELAQTCQLSSKISPSSQPSQSTKAAKPLWNPALDLTINTTHNSPRKGDTADSLAVVTSNLYPETAITLTSYSRSSNGDGSTAKEGTGGRERAPLNQSIPLPTETIEPERNETVTSSVQSNKTPHDHPSNKQRQEDSSSRCLASESNTRKRKDPGSHRCQSPAQPKSLSQHHKQRAPDKLDRDGSPDGKTGEDNHTQSQRNLQDLTEQAPHNLTRDIGVLGGLGCVTTDSEAYQHFHHQHRLALLASNLLQMGSHGPGGLLGHHAHPHLLPSHLQHRHPHHHHHHHNNNNHQISPCTTTGFPHRPGLSLQSALALAQQSRGVLERLSATTAFTNSSSAYLPVSCDHHCHPSDSHNHTHHSNMDDVHTAHQRHIQQSKHTHKETHPAAPCSSSSSAPSSVPLLPHPHKAEKLHPPHSLALQNALARLLSPHGGNAPVGGAGSLVGAAAGLGMGVAINSGGAAGGGASYGRKLFPCPQCRYTTDRRNNLKRHMLTMHQTSSKMLECCGILFSTKASLREHAMIFHYHGYTCYFCGRRFCRKALLKRHLSVHNGQKDFVCTICDYATSHKSNLERHRKVHTRQEGEDDNGAEEGERIGGNEGFRPRYHDDMKSNGSEAISHEDVSEDELSVDSDGEDDIDVEIDVHND</sequence>
<evidence type="ECO:0000313" key="13">
    <source>
        <dbReference type="Proteomes" id="UP000762676"/>
    </source>
</evidence>
<feature type="region of interest" description="Disordered" evidence="10">
    <location>
        <begin position="83"/>
        <end position="103"/>
    </location>
</feature>
<feature type="domain" description="C2H2-type" evidence="11">
    <location>
        <begin position="546"/>
        <end position="574"/>
    </location>
</feature>
<keyword evidence="3" id="KW-0677">Repeat</keyword>
<feature type="compositionally biased region" description="Basic and acidic residues" evidence="10">
    <location>
        <begin position="249"/>
        <end position="269"/>
    </location>
</feature>
<keyword evidence="13" id="KW-1185">Reference proteome</keyword>
<evidence type="ECO:0000256" key="9">
    <source>
        <dbReference type="PROSITE-ProRule" id="PRU00042"/>
    </source>
</evidence>
<keyword evidence="8" id="KW-0539">Nucleus</keyword>
<organism evidence="12 13">
    <name type="scientific">Elysia marginata</name>
    <dbReference type="NCBI Taxonomy" id="1093978"/>
    <lineage>
        <taxon>Eukaryota</taxon>
        <taxon>Metazoa</taxon>
        <taxon>Spiralia</taxon>
        <taxon>Lophotrochozoa</taxon>
        <taxon>Mollusca</taxon>
        <taxon>Gastropoda</taxon>
        <taxon>Heterobranchia</taxon>
        <taxon>Euthyneura</taxon>
        <taxon>Panpulmonata</taxon>
        <taxon>Sacoglossa</taxon>
        <taxon>Placobranchoidea</taxon>
        <taxon>Plakobranchidae</taxon>
        <taxon>Elysia</taxon>
    </lineage>
</organism>
<evidence type="ECO:0000256" key="5">
    <source>
        <dbReference type="ARBA" id="ARBA00022833"/>
    </source>
</evidence>
<dbReference type="PROSITE" id="PS50157">
    <property type="entry name" value="ZINC_FINGER_C2H2_2"/>
    <property type="match status" value="3"/>
</dbReference>
<feature type="region of interest" description="Disordered" evidence="10">
    <location>
        <begin position="344"/>
        <end position="370"/>
    </location>
</feature>
<name>A0AAV4FW27_9GAST</name>
<feature type="compositionally biased region" description="Basic residues" evidence="10">
    <location>
        <begin position="348"/>
        <end position="362"/>
    </location>
</feature>
<accession>A0AAV4FW27</accession>
<keyword evidence="6" id="KW-0805">Transcription regulation</keyword>
<reference evidence="12 13" key="1">
    <citation type="journal article" date="2021" name="Elife">
        <title>Chloroplast acquisition without the gene transfer in kleptoplastic sea slugs, Plakobranchus ocellatus.</title>
        <authorList>
            <person name="Maeda T."/>
            <person name="Takahashi S."/>
            <person name="Yoshida T."/>
            <person name="Shimamura S."/>
            <person name="Takaki Y."/>
            <person name="Nagai Y."/>
            <person name="Toyoda A."/>
            <person name="Suzuki Y."/>
            <person name="Arimoto A."/>
            <person name="Ishii H."/>
            <person name="Satoh N."/>
            <person name="Nishiyama T."/>
            <person name="Hasebe M."/>
            <person name="Maruyama T."/>
            <person name="Minagawa J."/>
            <person name="Obokata J."/>
            <person name="Shigenobu S."/>
        </authorList>
    </citation>
    <scope>NUCLEOTIDE SEQUENCE [LARGE SCALE GENOMIC DNA]</scope>
</reference>
<comment type="caution">
    <text evidence="12">The sequence shown here is derived from an EMBL/GenBank/DDBJ whole genome shotgun (WGS) entry which is preliminary data.</text>
</comment>
<feature type="compositionally biased region" description="Polar residues" evidence="10">
    <location>
        <begin position="187"/>
        <end position="196"/>
    </location>
</feature>
<protein>
    <submittedName>
        <fullName evidence="12">Zinc finger protein</fullName>
    </submittedName>
</protein>
<dbReference type="PANTHER" id="PTHR24394">
    <property type="entry name" value="ZINC FINGER PROTEIN"/>
    <property type="match status" value="1"/>
</dbReference>
<dbReference type="GO" id="GO:0008270">
    <property type="term" value="F:zinc ion binding"/>
    <property type="evidence" value="ECO:0007669"/>
    <property type="project" value="UniProtKB-KW"/>
</dbReference>
<keyword evidence="2" id="KW-0479">Metal-binding</keyword>
<dbReference type="SMART" id="SM00355">
    <property type="entry name" value="ZnF_C2H2"/>
    <property type="match status" value="4"/>
</dbReference>
<dbReference type="InterPro" id="IPR013087">
    <property type="entry name" value="Znf_C2H2_type"/>
</dbReference>
<evidence type="ECO:0000313" key="12">
    <source>
        <dbReference type="EMBL" id="GFR77662.1"/>
    </source>
</evidence>
<evidence type="ECO:0000259" key="11">
    <source>
        <dbReference type="PROSITE" id="PS50157"/>
    </source>
</evidence>
<feature type="compositionally biased region" description="Low complexity" evidence="10">
    <location>
        <begin position="84"/>
        <end position="96"/>
    </location>
</feature>
<feature type="domain" description="C2H2-type" evidence="11">
    <location>
        <begin position="601"/>
        <end position="628"/>
    </location>
</feature>
<dbReference type="PANTHER" id="PTHR24394:SF48">
    <property type="entry name" value="ZINC FINGER PROTEIN 771"/>
    <property type="match status" value="1"/>
</dbReference>
<feature type="domain" description="C2H2-type" evidence="11">
    <location>
        <begin position="629"/>
        <end position="656"/>
    </location>
</feature>
<dbReference type="Pfam" id="PF13909">
    <property type="entry name" value="zf-H2C2_5"/>
    <property type="match status" value="1"/>
</dbReference>
<evidence type="ECO:0000256" key="10">
    <source>
        <dbReference type="SAM" id="MobiDB-lite"/>
    </source>
</evidence>
<feature type="compositionally biased region" description="Basic and acidic residues" evidence="10">
    <location>
        <begin position="664"/>
        <end position="683"/>
    </location>
</feature>
<evidence type="ECO:0000256" key="4">
    <source>
        <dbReference type="ARBA" id="ARBA00022771"/>
    </source>
</evidence>
<keyword evidence="4 9" id="KW-0863">Zinc-finger</keyword>
<feature type="region of interest" description="Disordered" evidence="10">
    <location>
        <begin position="145"/>
        <end position="273"/>
    </location>
</feature>
<feature type="compositionally biased region" description="Low complexity" evidence="10">
    <location>
        <begin position="459"/>
        <end position="475"/>
    </location>
</feature>
<feature type="region of interest" description="Disordered" evidence="10">
    <location>
        <begin position="444"/>
        <end position="485"/>
    </location>
</feature>
<feature type="compositionally biased region" description="Basic and acidic residues" evidence="10">
    <location>
        <begin position="197"/>
        <end position="212"/>
    </location>
</feature>
<dbReference type="Pfam" id="PF00096">
    <property type="entry name" value="zf-C2H2"/>
    <property type="match status" value="2"/>
</dbReference>
<dbReference type="GO" id="GO:0005634">
    <property type="term" value="C:nucleus"/>
    <property type="evidence" value="ECO:0007669"/>
    <property type="project" value="UniProtKB-SubCell"/>
</dbReference>
<dbReference type="GO" id="GO:0003677">
    <property type="term" value="F:DNA binding"/>
    <property type="evidence" value="ECO:0007669"/>
    <property type="project" value="UniProtKB-KW"/>
</dbReference>
<dbReference type="EMBL" id="BMAT01008086">
    <property type="protein sequence ID" value="GFR77662.1"/>
    <property type="molecule type" value="Genomic_DNA"/>
</dbReference>
<comment type="subcellular location">
    <subcellularLocation>
        <location evidence="1">Nucleus</location>
    </subcellularLocation>
</comment>
<dbReference type="Proteomes" id="UP000762676">
    <property type="component" value="Unassembled WGS sequence"/>
</dbReference>
<feature type="compositionally biased region" description="Polar residues" evidence="10">
    <location>
        <begin position="232"/>
        <end position="242"/>
    </location>
</feature>
<feature type="compositionally biased region" description="Acidic residues" evidence="10">
    <location>
        <begin position="695"/>
        <end position="713"/>
    </location>
</feature>
<feature type="compositionally biased region" description="Basic residues" evidence="10">
    <location>
        <begin position="444"/>
        <end position="455"/>
    </location>
</feature>
<dbReference type="Gene3D" id="3.30.160.60">
    <property type="entry name" value="Classic Zinc Finger"/>
    <property type="match status" value="3"/>
</dbReference>
<dbReference type="InterPro" id="IPR036236">
    <property type="entry name" value="Znf_C2H2_sf"/>
</dbReference>
<feature type="region of interest" description="Disordered" evidence="10">
    <location>
        <begin position="645"/>
        <end position="719"/>
    </location>
</feature>
<dbReference type="PROSITE" id="PS00028">
    <property type="entry name" value="ZINC_FINGER_C2H2_1"/>
    <property type="match status" value="1"/>
</dbReference>
<keyword evidence="5" id="KW-0862">Zinc</keyword>
<keyword evidence="7" id="KW-0804">Transcription</keyword>
<evidence type="ECO:0000256" key="6">
    <source>
        <dbReference type="ARBA" id="ARBA00023015"/>
    </source>
</evidence>
<evidence type="ECO:0000256" key="2">
    <source>
        <dbReference type="ARBA" id="ARBA00022723"/>
    </source>
</evidence>
<evidence type="ECO:0000256" key="7">
    <source>
        <dbReference type="ARBA" id="ARBA00023163"/>
    </source>
</evidence>
<gene>
    <name evidence="12" type="ORF">ElyMa_003974600</name>
</gene>